<protein>
    <submittedName>
        <fullName evidence="1">Uncharacterized protein</fullName>
    </submittedName>
</protein>
<evidence type="ECO:0000313" key="2">
    <source>
        <dbReference type="Proteomes" id="UP001239994"/>
    </source>
</evidence>
<dbReference type="AlphaFoldDB" id="A0AAD8Z2G7"/>
<reference evidence="1" key="1">
    <citation type="submission" date="2023-03" db="EMBL/GenBank/DDBJ databases">
        <title>Electrophorus voltai genome.</title>
        <authorList>
            <person name="Bian C."/>
        </authorList>
    </citation>
    <scope>NUCLEOTIDE SEQUENCE</scope>
    <source>
        <strain evidence="1">CB-2022</strain>
        <tissue evidence="1">Muscle</tissue>
    </source>
</reference>
<dbReference type="Proteomes" id="UP001239994">
    <property type="component" value="Unassembled WGS sequence"/>
</dbReference>
<sequence length="186" mass="19658">MHAEKPPCWPSRRADLYPIRHALGLVERTLMSARGQHTPQRKRKVSEDGVEETMLAMGAPCLLTRARRPPPKTGTLASSLSTTTNAVAFDGQLGSRGSACGGRLRESGFLGTGQEMNDSSPSADSPIVQPILLSQVELPLAWSVSGVATVKGVIDTQVLSGVSVSGRYEAGNERISHPGVQTATQG</sequence>
<dbReference type="EMBL" id="JAROKS010000020">
    <property type="protein sequence ID" value="KAK1791226.1"/>
    <property type="molecule type" value="Genomic_DNA"/>
</dbReference>
<name>A0AAD8Z2G7_9TELE</name>
<accession>A0AAD8Z2G7</accession>
<proteinExistence type="predicted"/>
<gene>
    <name evidence="1" type="ORF">P4O66_013246</name>
</gene>
<organism evidence="1 2">
    <name type="scientific">Electrophorus voltai</name>
    <dbReference type="NCBI Taxonomy" id="2609070"/>
    <lineage>
        <taxon>Eukaryota</taxon>
        <taxon>Metazoa</taxon>
        <taxon>Chordata</taxon>
        <taxon>Craniata</taxon>
        <taxon>Vertebrata</taxon>
        <taxon>Euteleostomi</taxon>
        <taxon>Actinopterygii</taxon>
        <taxon>Neopterygii</taxon>
        <taxon>Teleostei</taxon>
        <taxon>Ostariophysi</taxon>
        <taxon>Gymnotiformes</taxon>
        <taxon>Gymnotoidei</taxon>
        <taxon>Gymnotidae</taxon>
        <taxon>Electrophorus</taxon>
    </lineage>
</organism>
<comment type="caution">
    <text evidence="1">The sequence shown here is derived from an EMBL/GenBank/DDBJ whole genome shotgun (WGS) entry which is preliminary data.</text>
</comment>
<evidence type="ECO:0000313" key="1">
    <source>
        <dbReference type="EMBL" id="KAK1791226.1"/>
    </source>
</evidence>
<keyword evidence="2" id="KW-1185">Reference proteome</keyword>